<dbReference type="PANTHER" id="PTHR33232">
    <property type="entry name" value="PROTEIN SIEVE ELEMENT OCCLUSION B-LIKE"/>
    <property type="match status" value="1"/>
</dbReference>
<dbReference type="Pfam" id="PF14576">
    <property type="entry name" value="SEO_N"/>
    <property type="match status" value="1"/>
</dbReference>
<accession>A0A7N2R478</accession>
<dbReference type="EnsemblPlants" id="QL05p007029:mrna">
    <property type="protein sequence ID" value="QL05p007029:mrna"/>
    <property type="gene ID" value="QL05p007029"/>
</dbReference>
<name>A0A7N2R478_QUELO</name>
<dbReference type="GO" id="GO:0010088">
    <property type="term" value="P:phloem development"/>
    <property type="evidence" value="ECO:0007669"/>
    <property type="project" value="InterPro"/>
</dbReference>
<evidence type="ECO:0000259" key="2">
    <source>
        <dbReference type="Pfam" id="PF14577"/>
    </source>
</evidence>
<reference evidence="3" key="2">
    <citation type="submission" date="2021-01" db="UniProtKB">
        <authorList>
            <consortium name="EnsemblPlants"/>
        </authorList>
    </citation>
    <scope>IDENTIFICATION</scope>
</reference>
<feature type="domain" description="Sieve element occlusion C-terminal" evidence="2">
    <location>
        <begin position="461"/>
        <end position="548"/>
    </location>
</feature>
<dbReference type="EMBL" id="LRBV02000005">
    <property type="status" value="NOT_ANNOTATED_CDS"/>
    <property type="molecule type" value="Genomic_DNA"/>
</dbReference>
<dbReference type="OMA" id="IAIRINT"/>
<dbReference type="InterPro" id="IPR027942">
    <property type="entry name" value="SEO_N"/>
</dbReference>
<dbReference type="PANTHER" id="PTHR33232:SF18">
    <property type="entry name" value="PROTEIN SIEVE ELEMENT OCCLUSION B-LIKE"/>
    <property type="match status" value="1"/>
</dbReference>
<reference evidence="3 4" key="1">
    <citation type="journal article" date="2016" name="G3 (Bethesda)">
        <title>First Draft Assembly and Annotation of the Genome of a California Endemic Oak Quercus lobata Nee (Fagaceae).</title>
        <authorList>
            <person name="Sork V.L."/>
            <person name="Fitz-Gibbon S.T."/>
            <person name="Puiu D."/>
            <person name="Crepeau M."/>
            <person name="Gugger P.F."/>
            <person name="Sherman R."/>
            <person name="Stevens K."/>
            <person name="Langley C.H."/>
            <person name="Pellegrini M."/>
            <person name="Salzberg S.L."/>
        </authorList>
    </citation>
    <scope>NUCLEOTIDE SEQUENCE [LARGE SCALE GENOMIC DNA]</scope>
    <source>
        <strain evidence="3 4">cv. SW786</strain>
    </source>
</reference>
<protein>
    <recommendedName>
        <fullName evidence="5">Sieve element occlusion</fullName>
    </recommendedName>
</protein>
<dbReference type="AlphaFoldDB" id="A0A7N2R478"/>
<proteinExistence type="predicted"/>
<dbReference type="InterPro" id="IPR027944">
    <property type="entry name" value="SEO_C"/>
</dbReference>
<dbReference type="InParanoid" id="A0A7N2R478"/>
<dbReference type="Proteomes" id="UP000594261">
    <property type="component" value="Chromosome 5"/>
</dbReference>
<dbReference type="Gramene" id="QL05p007029:mrna">
    <property type="protein sequence ID" value="QL05p007029:mrna"/>
    <property type="gene ID" value="QL05p007029"/>
</dbReference>
<evidence type="ECO:0008006" key="5">
    <source>
        <dbReference type="Google" id="ProtNLM"/>
    </source>
</evidence>
<evidence type="ECO:0000259" key="1">
    <source>
        <dbReference type="Pfam" id="PF14576"/>
    </source>
</evidence>
<sequence>MANKSPLEMKPIEIKNNFFPDPPPTPTPINLDVASLFAMVTNILSPATNVVDNIFQFLLMVIFVILKGTKQPHMVIKGERAIASDFNPPLCKLKELSCMMACNEDLREETLTERMKSIIGKLQGYSWHAQAVLTLAAFASDYGDFCRHLDQLHSSDHLTKPVGIMKQIPVLRTQPKIDDKQKDAILKLNKLIKKTINFIDCIVMLGHLSIKHGDQKTQDESKSSTDNISFYIFWAIITVVACNTWMSCLNKDESEIEEFSRYADKVADKIADALVELKIDIQRAEAEAYRKLTKFLKEPRCIVEVLNKLINAEDNKQPVKVFNSDTIPINMEVVKTKNVLLFFSGLDISEYVSILKPIYKEMKNEFKIMWIPIVEPWTNDTQKKFDIQRDDMPWYVVQQFSSISSIKYVKEQWQFKNEPIIVVLNPQGRVEHHNALHMIMTWGIRAIPFTRSKENELTRCKEDNLRNGDDWFGSLMIEICPDSMLQTWIKDQKCIFIYGGNDESWSKEFHEKATKVKNESSARTSIELFCVGKDGKGKDELDNFWKLITNFLHYKKNCYLR</sequence>
<feature type="domain" description="Sieve element occlusion N-terminal" evidence="1">
    <location>
        <begin position="26"/>
        <end position="299"/>
    </location>
</feature>
<organism evidence="3 4">
    <name type="scientific">Quercus lobata</name>
    <name type="common">Valley oak</name>
    <dbReference type="NCBI Taxonomy" id="97700"/>
    <lineage>
        <taxon>Eukaryota</taxon>
        <taxon>Viridiplantae</taxon>
        <taxon>Streptophyta</taxon>
        <taxon>Embryophyta</taxon>
        <taxon>Tracheophyta</taxon>
        <taxon>Spermatophyta</taxon>
        <taxon>Magnoliopsida</taxon>
        <taxon>eudicotyledons</taxon>
        <taxon>Gunneridae</taxon>
        <taxon>Pentapetalae</taxon>
        <taxon>rosids</taxon>
        <taxon>fabids</taxon>
        <taxon>Fagales</taxon>
        <taxon>Fagaceae</taxon>
        <taxon>Quercus</taxon>
    </lineage>
</organism>
<evidence type="ECO:0000313" key="4">
    <source>
        <dbReference type="Proteomes" id="UP000594261"/>
    </source>
</evidence>
<dbReference type="InterPro" id="IPR039299">
    <property type="entry name" value="SEOA"/>
</dbReference>
<keyword evidence="4" id="KW-1185">Reference proteome</keyword>
<evidence type="ECO:0000313" key="3">
    <source>
        <dbReference type="EnsemblPlants" id="QL05p007029:mrna"/>
    </source>
</evidence>
<dbReference type="Pfam" id="PF14577">
    <property type="entry name" value="SEO_C"/>
    <property type="match status" value="1"/>
</dbReference>